<dbReference type="AlphaFoldDB" id="A0A923NJW0"/>
<keyword evidence="2" id="KW-1185">Reference proteome</keyword>
<gene>
    <name evidence="1" type="ORF">H9L42_11445</name>
</gene>
<protein>
    <submittedName>
        <fullName evidence="1">Uncharacterized protein</fullName>
    </submittedName>
</protein>
<dbReference type="Proteomes" id="UP000602647">
    <property type="component" value="Unassembled WGS sequence"/>
</dbReference>
<accession>A0A923NJW0</accession>
<name>A0A923NJW0_9FIRM</name>
<evidence type="ECO:0000313" key="2">
    <source>
        <dbReference type="Proteomes" id="UP000602647"/>
    </source>
</evidence>
<evidence type="ECO:0000313" key="1">
    <source>
        <dbReference type="EMBL" id="MBC6680433.1"/>
    </source>
</evidence>
<comment type="caution">
    <text evidence="1">The sequence shown here is derived from an EMBL/GenBank/DDBJ whole genome shotgun (WGS) entry which is preliminary data.</text>
</comment>
<organism evidence="1 2">
    <name type="scientific">Zhenpiania hominis</name>
    <dbReference type="NCBI Taxonomy" id="2763644"/>
    <lineage>
        <taxon>Bacteria</taxon>
        <taxon>Bacillati</taxon>
        <taxon>Bacillota</taxon>
        <taxon>Clostridia</taxon>
        <taxon>Peptostreptococcales</taxon>
        <taxon>Anaerovoracaceae</taxon>
        <taxon>Zhenpiania</taxon>
    </lineage>
</organism>
<proteinExistence type="predicted"/>
<sequence>MHGIKAWFAEKMSLMEECLRIFRDKEVPKELRMLSLALVCLTLEEQAEGLRFFVEYALGTDSGNTGISREN</sequence>
<dbReference type="RefSeq" id="WP_187303533.1">
    <property type="nucleotide sequence ID" value="NZ_CBCTON010000024.1"/>
</dbReference>
<dbReference type="EMBL" id="JACRYT010000013">
    <property type="protein sequence ID" value="MBC6680433.1"/>
    <property type="molecule type" value="Genomic_DNA"/>
</dbReference>
<reference evidence="1" key="1">
    <citation type="submission" date="2020-08" db="EMBL/GenBank/DDBJ databases">
        <title>Genome public.</title>
        <authorList>
            <person name="Liu C."/>
            <person name="Sun Q."/>
        </authorList>
    </citation>
    <scope>NUCLEOTIDE SEQUENCE</scope>
    <source>
        <strain evidence="1">BX12</strain>
    </source>
</reference>